<name>A0A1H8S6F9_9ACTN</name>
<accession>A0A1H8S6F9</accession>
<dbReference type="InterPro" id="IPR041164">
    <property type="entry name" value="LDcluster4"/>
</dbReference>
<dbReference type="Pfam" id="PF18306">
    <property type="entry name" value="LDcluster4"/>
    <property type="match status" value="1"/>
</dbReference>
<dbReference type="GO" id="GO:0005829">
    <property type="term" value="C:cytosol"/>
    <property type="evidence" value="ECO:0007669"/>
    <property type="project" value="TreeGrafter"/>
</dbReference>
<proteinExistence type="predicted"/>
<dbReference type="EMBL" id="FODD01000039">
    <property type="protein sequence ID" value="SEO74225.1"/>
    <property type="molecule type" value="Genomic_DNA"/>
</dbReference>
<dbReference type="OrthoDB" id="4552475at2"/>
<gene>
    <name evidence="1" type="ORF">SAMN05216267_103986</name>
</gene>
<evidence type="ECO:0000313" key="1">
    <source>
        <dbReference type="EMBL" id="SEO74225.1"/>
    </source>
</evidence>
<keyword evidence="2" id="KW-1185">Reference proteome</keyword>
<sequence length="177" mass="18960">MTRTVSLFAGVTPRNPGEEVLAEEVGEVLGRAGYTVRHGGYNGMMEAAARGAARYGVSVIAVTLAGRPDWGPFNPYATRQVFAETMGARLHAYLDDADLVVAMGGGVGTLHEVTAALYYATTIRPVPIRMLGPTASRLEEFLRAELWLQQTPTRPLDFLRSLPDAQALADDLAGGAR</sequence>
<dbReference type="PANTHER" id="PTHR43393:SF3">
    <property type="entry name" value="LYSINE DECARBOXYLASE-LIKE PROTEIN"/>
    <property type="match status" value="1"/>
</dbReference>
<dbReference type="SUPFAM" id="SSF102405">
    <property type="entry name" value="MCP/YpsA-like"/>
    <property type="match status" value="1"/>
</dbReference>
<reference evidence="1 2" key="1">
    <citation type="submission" date="2016-10" db="EMBL/GenBank/DDBJ databases">
        <authorList>
            <person name="de Groot N.N."/>
        </authorList>
    </citation>
    <scope>NUCLEOTIDE SEQUENCE [LARGE SCALE GENOMIC DNA]</scope>
    <source>
        <strain evidence="1 2">CGMCC 4.2026</strain>
    </source>
</reference>
<dbReference type="Proteomes" id="UP000181951">
    <property type="component" value="Unassembled WGS sequence"/>
</dbReference>
<dbReference type="PANTHER" id="PTHR43393">
    <property type="entry name" value="CYTOKININ RIBOSIDE 5'-MONOPHOSPHATE PHOSPHORIBOHYDROLASE"/>
    <property type="match status" value="1"/>
</dbReference>
<evidence type="ECO:0008006" key="3">
    <source>
        <dbReference type="Google" id="ProtNLM"/>
    </source>
</evidence>
<protein>
    <recommendedName>
        <fullName evidence="3">DNA transporter</fullName>
    </recommendedName>
</protein>
<evidence type="ECO:0000313" key="2">
    <source>
        <dbReference type="Proteomes" id="UP000181951"/>
    </source>
</evidence>
<organism evidence="1 2">
    <name type="scientific">Actinacidiphila rubida</name>
    <dbReference type="NCBI Taxonomy" id="310780"/>
    <lineage>
        <taxon>Bacteria</taxon>
        <taxon>Bacillati</taxon>
        <taxon>Actinomycetota</taxon>
        <taxon>Actinomycetes</taxon>
        <taxon>Kitasatosporales</taxon>
        <taxon>Streptomycetaceae</taxon>
        <taxon>Actinacidiphila</taxon>
    </lineage>
</organism>
<dbReference type="Gene3D" id="3.40.50.450">
    <property type="match status" value="1"/>
</dbReference>
<dbReference type="STRING" id="310780.SAMN05216267_103986"/>
<dbReference type="RefSeq" id="WP_069466848.1">
    <property type="nucleotide sequence ID" value="NZ_FODD01000039.1"/>
</dbReference>
<dbReference type="InterPro" id="IPR052341">
    <property type="entry name" value="LOG_family_nucleotidases"/>
</dbReference>
<dbReference type="AlphaFoldDB" id="A0A1H8S6F9"/>